<evidence type="ECO:0000259" key="2">
    <source>
        <dbReference type="PROSITE" id="PS50043"/>
    </source>
</evidence>
<dbReference type="AlphaFoldDB" id="A0A0T9UDK2"/>
<dbReference type="Pfam" id="PF00196">
    <property type="entry name" value="GerE"/>
    <property type="match status" value="1"/>
</dbReference>
<dbReference type="STRING" id="1453495.AT01_3725"/>
<proteinExistence type="predicted"/>
<dbReference type="PROSITE" id="PS50043">
    <property type="entry name" value="HTH_LUXR_2"/>
    <property type="match status" value="1"/>
</dbReference>
<dbReference type="Proteomes" id="UP000041595">
    <property type="component" value="Unassembled WGS sequence"/>
</dbReference>
<reference evidence="4 5" key="1">
    <citation type="submission" date="2015-03" db="EMBL/GenBank/DDBJ databases">
        <authorList>
            <consortium name="Pathogen Informatics"/>
            <person name="Murphy D."/>
        </authorList>
    </citation>
    <scope>NUCLEOTIDE SEQUENCE [LARGE SCALE GENOMIC DNA]</scope>
    <source>
        <strain evidence="4 5">IP08791</strain>
    </source>
</reference>
<evidence type="ECO:0000313" key="3">
    <source>
        <dbReference type="EMBL" id="CNL34215.1"/>
    </source>
</evidence>
<sequence>MICNDILPHYKLLSMNNSWGAKAPIGVVNMISCMIVDNDKYQTLGMVSIVKKIFASLGFKKEIKFYRKAFYSADVIFIGVDEFSFFEALKRLDKTPTEADVFLICDGRLNSFLQGIPRFSNVTMIFREDSLDTVSNKIATVLKRRLRGLTESLIERKPSGVLIGASSERQYLTPNENIVLKLFNEGFSGGDIARILKKSEKTVSGQKRSAMKKLGARTDVELIKMFMFK</sequence>
<dbReference type="InterPro" id="IPR036388">
    <property type="entry name" value="WH-like_DNA-bd_sf"/>
</dbReference>
<evidence type="ECO:0000256" key="1">
    <source>
        <dbReference type="ARBA" id="ARBA00023125"/>
    </source>
</evidence>
<dbReference type="SMART" id="SM00421">
    <property type="entry name" value="HTH_LUXR"/>
    <property type="match status" value="1"/>
</dbReference>
<feature type="domain" description="HTH luxR-type" evidence="2">
    <location>
        <begin position="165"/>
        <end position="229"/>
    </location>
</feature>
<evidence type="ECO:0000313" key="5">
    <source>
        <dbReference type="Proteomes" id="UP000038647"/>
    </source>
</evidence>
<keyword evidence="1" id="KW-0238">DNA-binding</keyword>
<protein>
    <submittedName>
        <fullName evidence="3 4">LuxR-family regulatory protein</fullName>
    </submittedName>
</protein>
<dbReference type="EMBL" id="CQEH01000014">
    <property type="protein sequence ID" value="CNL37964.1"/>
    <property type="molecule type" value="Genomic_DNA"/>
</dbReference>
<dbReference type="GO" id="GO:0003677">
    <property type="term" value="F:DNA binding"/>
    <property type="evidence" value="ECO:0007669"/>
    <property type="project" value="UniProtKB-KW"/>
</dbReference>
<accession>A0A0T9UDK2</accession>
<evidence type="ECO:0000313" key="4">
    <source>
        <dbReference type="EMBL" id="CNL37964.1"/>
    </source>
</evidence>
<dbReference type="InterPro" id="IPR016032">
    <property type="entry name" value="Sig_transdc_resp-reg_C-effctor"/>
</dbReference>
<dbReference type="CDD" id="cd06170">
    <property type="entry name" value="LuxR_C_like"/>
    <property type="match status" value="1"/>
</dbReference>
<dbReference type="Gene3D" id="1.10.10.10">
    <property type="entry name" value="Winged helix-like DNA-binding domain superfamily/Winged helix DNA-binding domain"/>
    <property type="match status" value="1"/>
</dbReference>
<dbReference type="eggNOG" id="COG2197">
    <property type="taxonomic scope" value="Bacteria"/>
</dbReference>
<keyword evidence="5" id="KW-1185">Reference proteome</keyword>
<dbReference type="PRINTS" id="PR00038">
    <property type="entry name" value="HTHLUXR"/>
</dbReference>
<dbReference type="InterPro" id="IPR000792">
    <property type="entry name" value="Tscrpt_reg_LuxR_C"/>
</dbReference>
<dbReference type="GO" id="GO:0006355">
    <property type="term" value="P:regulation of DNA-templated transcription"/>
    <property type="evidence" value="ECO:0007669"/>
    <property type="project" value="InterPro"/>
</dbReference>
<dbReference type="SUPFAM" id="SSF46894">
    <property type="entry name" value="C-terminal effector domain of the bipartite response regulators"/>
    <property type="match status" value="1"/>
</dbReference>
<organism evidence="3 6">
    <name type="scientific">Yersinia aldovae</name>
    <dbReference type="NCBI Taxonomy" id="29483"/>
    <lineage>
        <taxon>Bacteria</taxon>
        <taxon>Pseudomonadati</taxon>
        <taxon>Pseudomonadota</taxon>
        <taxon>Gammaproteobacteria</taxon>
        <taxon>Enterobacterales</taxon>
        <taxon>Yersiniaceae</taxon>
        <taxon>Yersinia</taxon>
    </lineage>
</organism>
<dbReference type="EMBL" id="CQEJ01000015">
    <property type="protein sequence ID" value="CNL34215.1"/>
    <property type="molecule type" value="Genomic_DNA"/>
</dbReference>
<reference evidence="3 6" key="2">
    <citation type="submission" date="2015-03" db="EMBL/GenBank/DDBJ databases">
        <authorList>
            <person name="Murphy D."/>
        </authorList>
    </citation>
    <scope>NUCLEOTIDE SEQUENCE [LARGE SCALE GENOMIC DNA]</scope>
    <source>
        <strain evidence="3 6">IP06005</strain>
    </source>
</reference>
<dbReference type="Proteomes" id="UP000038647">
    <property type="component" value="Unassembled WGS sequence"/>
</dbReference>
<evidence type="ECO:0000313" key="6">
    <source>
        <dbReference type="Proteomes" id="UP000041595"/>
    </source>
</evidence>
<gene>
    <name evidence="3" type="primary">rcsB_2</name>
    <name evidence="3" type="ORF">ERS137965_02773</name>
    <name evidence="4" type="ORF">ERS137966_03070</name>
</gene>
<name>A0A0T9UDK2_YERAL</name>